<organism evidence="1 2">
    <name type="scientific">Nonomuraea rubra</name>
    <dbReference type="NCBI Taxonomy" id="46180"/>
    <lineage>
        <taxon>Bacteria</taxon>
        <taxon>Bacillati</taxon>
        <taxon>Actinomycetota</taxon>
        <taxon>Actinomycetes</taxon>
        <taxon>Streptosporangiales</taxon>
        <taxon>Streptosporangiaceae</taxon>
        <taxon>Nonomuraea</taxon>
    </lineage>
</organism>
<keyword evidence="2" id="KW-1185">Reference proteome</keyword>
<evidence type="ECO:0000313" key="1">
    <source>
        <dbReference type="EMBL" id="MBB6554492.1"/>
    </source>
</evidence>
<accession>A0A7X0U411</accession>
<reference evidence="1 2" key="1">
    <citation type="submission" date="2020-08" db="EMBL/GenBank/DDBJ databases">
        <title>Sequencing the genomes of 1000 actinobacteria strains.</title>
        <authorList>
            <person name="Klenk H.-P."/>
        </authorList>
    </citation>
    <scope>NUCLEOTIDE SEQUENCE [LARGE SCALE GENOMIC DNA]</scope>
    <source>
        <strain evidence="1 2">DSM 43768</strain>
    </source>
</reference>
<sequence>MDDWRNMYNWVEPTAWGCAKCSKAGVVGMHDLHGMQGERLMDGVNVSDVERVNSV</sequence>
<comment type="caution">
    <text evidence="1">The sequence shown here is derived from an EMBL/GenBank/DDBJ whole genome shotgun (WGS) entry which is preliminary data.</text>
</comment>
<evidence type="ECO:0000313" key="2">
    <source>
        <dbReference type="Proteomes" id="UP000565579"/>
    </source>
</evidence>
<proteinExistence type="predicted"/>
<dbReference type="EMBL" id="JACHMI010000001">
    <property type="protein sequence ID" value="MBB6554492.1"/>
    <property type="molecule type" value="Genomic_DNA"/>
</dbReference>
<dbReference type="Proteomes" id="UP000565579">
    <property type="component" value="Unassembled WGS sequence"/>
</dbReference>
<dbReference type="AlphaFoldDB" id="A0A7X0U411"/>
<protein>
    <submittedName>
        <fullName evidence="1">Uncharacterized protein</fullName>
    </submittedName>
</protein>
<gene>
    <name evidence="1" type="ORF">HD593_009287</name>
</gene>
<dbReference type="RefSeq" id="WP_185109210.1">
    <property type="nucleotide sequence ID" value="NZ_BAAAXY010000173.1"/>
</dbReference>
<name>A0A7X0U411_9ACTN</name>